<evidence type="ECO:0000259" key="2">
    <source>
        <dbReference type="Pfam" id="PF25278"/>
    </source>
</evidence>
<accession>A0A5B0RS40</accession>
<evidence type="ECO:0000256" key="1">
    <source>
        <dbReference type="SAM" id="SignalP"/>
    </source>
</evidence>
<comment type="caution">
    <text evidence="3">The sequence shown here is derived from an EMBL/GenBank/DDBJ whole genome shotgun (WGS) entry which is preliminary data.</text>
</comment>
<dbReference type="InterPro" id="IPR057194">
    <property type="entry name" value="DUF7872"/>
</dbReference>
<dbReference type="EMBL" id="VDEP01000144">
    <property type="protein sequence ID" value="KAA1128159.1"/>
    <property type="molecule type" value="Genomic_DNA"/>
</dbReference>
<feature type="signal peptide" evidence="1">
    <location>
        <begin position="1"/>
        <end position="18"/>
    </location>
</feature>
<dbReference type="AlphaFoldDB" id="A0A5B0RS40"/>
<dbReference type="Pfam" id="PF25278">
    <property type="entry name" value="DUF7872"/>
    <property type="match status" value="1"/>
</dbReference>
<dbReference type="PANTHER" id="PTHR33339:SF1">
    <property type="entry name" value="LYSM DOMAIN-CONTAINING PROTEIN"/>
    <property type="match status" value="1"/>
</dbReference>
<proteinExistence type="predicted"/>
<name>A0A5B0RS40_PUCGR</name>
<evidence type="ECO:0000313" key="4">
    <source>
        <dbReference type="Proteomes" id="UP000325313"/>
    </source>
</evidence>
<sequence length="506" mass="56006">MHCALSVLLLALVQTLLSTDVPSETNVRSKYRRLGPRSSLSESRMPNVLSNSIANNPGLNVNQNRTTPTHDDAHLLCQSRPLTPSLWKKLGMNSYLDNYPKGKDLSLEQYASQVGGLDFQCGIGRICNPGQLCESIYGQDWYALVAAQNWNNFVNMLYQAIGDAFDLASDVLPTMISKRTSTGFLDTSNIRKALQRCGRLGSVVIDVFLYVADSCEYQTAWSGLISNWIGSFPASLFKAIGPIADSIWISWGTISWLGIAMISYQVTAIGWLETWVLVGEGESRFKRSSSINLMLGEAQHVVQGIISNITQEVLKAGVSTEKGLASLNRDGIFLSGTPVTDRQTVQKEYEKVLKLKTLVKMWRTQNVFILRGADPCTQAGKNGAFDDPKRLSYCGEDAIMMSIVRGETSGHEYDPTIYGAFQVEGKYGFTAEYLTTASWECQQKYGAFDFEPQLCRNMTDVHNLRKLEDCIVNLPVCDCTRPDIMDALRKGSSITKACRQIGGLPI</sequence>
<dbReference type="PANTHER" id="PTHR33339">
    <property type="entry name" value="LYSM DOMAIN-CONTAINING PROTEIN"/>
    <property type="match status" value="1"/>
</dbReference>
<feature type="chain" id="PRO_5023063007" description="DUF7872 domain-containing protein" evidence="1">
    <location>
        <begin position="19"/>
        <end position="506"/>
    </location>
</feature>
<organism evidence="3 4">
    <name type="scientific">Puccinia graminis f. sp. tritici</name>
    <dbReference type="NCBI Taxonomy" id="56615"/>
    <lineage>
        <taxon>Eukaryota</taxon>
        <taxon>Fungi</taxon>
        <taxon>Dikarya</taxon>
        <taxon>Basidiomycota</taxon>
        <taxon>Pucciniomycotina</taxon>
        <taxon>Pucciniomycetes</taxon>
        <taxon>Pucciniales</taxon>
        <taxon>Pucciniaceae</taxon>
        <taxon>Puccinia</taxon>
    </lineage>
</organism>
<feature type="domain" description="DUF7872" evidence="2">
    <location>
        <begin position="283"/>
        <end position="506"/>
    </location>
</feature>
<keyword evidence="1" id="KW-0732">Signal</keyword>
<reference evidence="3 4" key="1">
    <citation type="submission" date="2019-05" db="EMBL/GenBank/DDBJ databases">
        <title>Emergence of the Ug99 lineage of the wheat stem rust pathogen through somatic hybridization.</title>
        <authorList>
            <person name="Li F."/>
            <person name="Upadhyaya N.M."/>
            <person name="Sperschneider J."/>
            <person name="Matny O."/>
            <person name="Nguyen-Phuc H."/>
            <person name="Mago R."/>
            <person name="Raley C."/>
            <person name="Miller M.E."/>
            <person name="Silverstein K.A.T."/>
            <person name="Henningsen E."/>
            <person name="Hirsch C.D."/>
            <person name="Visser B."/>
            <person name="Pretorius Z.A."/>
            <person name="Steffenson B.J."/>
            <person name="Schwessinger B."/>
            <person name="Dodds P.N."/>
            <person name="Figueroa M."/>
        </authorList>
    </citation>
    <scope>NUCLEOTIDE SEQUENCE [LARGE SCALE GENOMIC DNA]</scope>
    <source>
        <strain evidence="3 4">Ug99</strain>
    </source>
</reference>
<evidence type="ECO:0000313" key="3">
    <source>
        <dbReference type="EMBL" id="KAA1128159.1"/>
    </source>
</evidence>
<dbReference type="Proteomes" id="UP000325313">
    <property type="component" value="Unassembled WGS sequence"/>
</dbReference>
<gene>
    <name evidence="3" type="ORF">PGTUg99_017747</name>
</gene>
<protein>
    <recommendedName>
        <fullName evidence="2">DUF7872 domain-containing protein</fullName>
    </recommendedName>
</protein>